<gene>
    <name evidence="2" type="ORF">ABR82_01300</name>
</gene>
<dbReference type="AlphaFoldDB" id="A0A0R2RPH3"/>
<reference evidence="2 3" key="1">
    <citation type="submission" date="2015-10" db="EMBL/GenBank/DDBJ databases">
        <title>Metagenome-Assembled Genomes uncover a global brackish microbiome.</title>
        <authorList>
            <person name="Hugerth L.W."/>
            <person name="Larsson J."/>
            <person name="Alneberg J."/>
            <person name="Lindh M.V."/>
            <person name="Legrand C."/>
            <person name="Pinhassi J."/>
            <person name="Andersson A.F."/>
        </authorList>
    </citation>
    <scope>NUCLEOTIDE SEQUENCE [LARGE SCALE GENOMIC DNA]</scope>
    <source>
        <strain evidence="2">BACL18 MAG-120507-bin52</strain>
    </source>
</reference>
<evidence type="ECO:0000313" key="2">
    <source>
        <dbReference type="EMBL" id="KRO63058.1"/>
    </source>
</evidence>
<evidence type="ECO:0000313" key="3">
    <source>
        <dbReference type="Proteomes" id="UP000051269"/>
    </source>
</evidence>
<proteinExistence type="predicted"/>
<dbReference type="Proteomes" id="UP000051269">
    <property type="component" value="Unassembled WGS sequence"/>
</dbReference>
<sequence length="69" mass="7312">MPNFEDRDLLSKGEGGASTATDQACEIERAMASECKTPVDETNRGAAEVNIVGAEVAMDKSRRSLPKVG</sequence>
<evidence type="ECO:0000256" key="1">
    <source>
        <dbReference type="SAM" id="MobiDB-lite"/>
    </source>
</evidence>
<name>A0A0R2RPH3_9BACT</name>
<feature type="region of interest" description="Disordered" evidence="1">
    <location>
        <begin position="1"/>
        <end position="22"/>
    </location>
</feature>
<protein>
    <submittedName>
        <fullName evidence="2">Uncharacterized protein</fullName>
    </submittedName>
</protein>
<feature type="compositionally biased region" description="Basic and acidic residues" evidence="1">
    <location>
        <begin position="1"/>
        <end position="11"/>
    </location>
</feature>
<dbReference type="EMBL" id="LIBO01000010">
    <property type="protein sequence ID" value="KRO63058.1"/>
    <property type="molecule type" value="Genomic_DNA"/>
</dbReference>
<comment type="caution">
    <text evidence="2">The sequence shown here is derived from an EMBL/GenBank/DDBJ whole genome shotgun (WGS) entry which is preliminary data.</text>
</comment>
<organism evidence="2 3">
    <name type="scientific">Verrucomicrobia subdivision 6 bacterium BACL9 MAG-120507-bin52</name>
    <dbReference type="NCBI Taxonomy" id="1655590"/>
    <lineage>
        <taxon>Bacteria</taxon>
        <taxon>Pseudomonadati</taxon>
        <taxon>Verrucomicrobiota</taxon>
        <taxon>Verrucomicrobiia</taxon>
        <taxon>Verrucomicrobiales</taxon>
        <taxon>Verrucomicrobia subdivision 6</taxon>
    </lineage>
</organism>
<accession>A0A0R2RPH3</accession>